<gene>
    <name evidence="3" type="ORF">SS50377_11883</name>
    <name evidence="4" type="ORF">SS50377_22984</name>
</gene>
<dbReference type="OrthoDB" id="10254226at2759"/>
<protein>
    <submittedName>
        <fullName evidence="4">Peptidase M14 like family protein</fullName>
    </submittedName>
</protein>
<reference evidence="4" key="2">
    <citation type="submission" date="2020-12" db="EMBL/GenBank/DDBJ databases">
        <title>New Spironucleus salmonicida genome in near-complete chromosomes.</title>
        <authorList>
            <person name="Xu F."/>
            <person name="Kurt Z."/>
            <person name="Jimenez-Gonzalez A."/>
            <person name="Astvaldsson A."/>
            <person name="Andersson J.O."/>
            <person name="Svard S.G."/>
        </authorList>
    </citation>
    <scope>NUCLEOTIDE SEQUENCE</scope>
    <source>
        <strain evidence="4">ATCC 50377</strain>
    </source>
</reference>
<evidence type="ECO:0000313" key="4">
    <source>
        <dbReference type="EMBL" id="KAH0575353.1"/>
    </source>
</evidence>
<reference evidence="3 4" key="1">
    <citation type="journal article" date="2014" name="PLoS Genet.">
        <title>The Genome of Spironucleus salmonicida Highlights a Fish Pathogen Adapted to Fluctuating Environments.</title>
        <authorList>
            <person name="Xu F."/>
            <person name="Jerlstrom-Hultqvist J."/>
            <person name="Einarsson E."/>
            <person name="Astvaldsson A."/>
            <person name="Svard S.G."/>
            <person name="Andersson J.O."/>
        </authorList>
    </citation>
    <scope>NUCLEOTIDE SEQUENCE</scope>
    <source>
        <strain evidence="4">ATCC 50377</strain>
    </source>
</reference>
<name>V6LW84_9EUKA</name>
<dbReference type="SUPFAM" id="SSF53187">
    <property type="entry name" value="Zn-dependent exopeptidases"/>
    <property type="match status" value="1"/>
</dbReference>
<dbReference type="Proteomes" id="UP000018208">
    <property type="component" value="Unassembled WGS sequence"/>
</dbReference>
<evidence type="ECO:0000313" key="3">
    <source>
        <dbReference type="EMBL" id="EST47971.1"/>
    </source>
</evidence>
<feature type="region of interest" description="Disordered" evidence="2">
    <location>
        <begin position="790"/>
        <end position="810"/>
    </location>
</feature>
<dbReference type="PANTHER" id="PTHR12756">
    <property type="entry name" value="CYTOSOLIC CARBOXYPEPTIDASE"/>
    <property type="match status" value="1"/>
</dbReference>
<sequence>MSTPELQSEIMKHLLSLGGVYLPSSTIISQTRLPASVQAPWDFLTFDSTLNHAEEAQDVPENEKFTQQQPKLKSTILKSTAPNILNLFTPEPQCSNFTFNVSEYALYVGQQLNQQLTQKLPKDTVFHYLVSLAQKPFQHCKAAKSDIAFDAKFESSNLFQVFKFAGTTTYELYLFPDYRQISGGFWWFFGVQGGAKGAKYQFRINNFSQMRLPNGYRMLVFREGAGWHRSAFCGVSGSASRMLKTAEYYENILNENRNQIVEKVVKNAKNANVEKAAYSFIFDVEMDQETLYFASNYPYTYTQYINYANSLREFKFIKLKKLTNSECFNQVPFIEIDRTQNPKYVIVISARIHSQDTSGNYAIEGFIDFLLGRKDHIFEKQCEMITDEDEKVRYRQFMKQLTNYQQLILNNFVIAIFPLVNIDAVILGNSTKNFDGVNLNKAEPILAQNQTFRAMGAQIQKYVDQNLQITHSFDFAESISSPEIKIQTFEKVSNTALTQKFWQTAGAAGFLPFVDSAQHLQSYFDEESVSRVEQDGVSTDKLKGDQEHVAAAQQEVVAELKTFEAENGALGEFVLPALIAQFSRQIMQKYEFKFEHLSVVSAVEKEGFGAILSKKYGCRFAFKVYLSQFYGKTDKSDISKCNYFDIQDYQNFGITLAASIARQVKDDFELFDEILEDLQAQYANWLGESLKIAVTRQGTLSLLKSKDLGPSCQKMMKFKLWALAKKSDIQLKTLDKINHAIDLNLIFDLRQELKLLTDSEEEWDVDIVIDPEQVRDDKLKMSDIIKQWYPVPEKKKKKGKKGKKGKNTKK</sequence>
<accession>V6LW84</accession>
<dbReference type="InterPro" id="IPR050821">
    <property type="entry name" value="Cytosolic_carboxypeptidase"/>
</dbReference>
<keyword evidence="5" id="KW-1185">Reference proteome</keyword>
<feature type="compositionally biased region" description="Basic residues" evidence="2">
    <location>
        <begin position="794"/>
        <end position="810"/>
    </location>
</feature>
<evidence type="ECO:0000256" key="2">
    <source>
        <dbReference type="SAM" id="MobiDB-lite"/>
    </source>
</evidence>
<dbReference type="Gene3D" id="3.40.630.10">
    <property type="entry name" value="Zn peptidases"/>
    <property type="match status" value="1"/>
</dbReference>
<dbReference type="Gene3D" id="2.60.40.3120">
    <property type="match status" value="1"/>
</dbReference>
<proteinExistence type="predicted"/>
<dbReference type="VEuPathDB" id="GiardiaDB:SS50377_22984"/>
<evidence type="ECO:0000256" key="1">
    <source>
        <dbReference type="ARBA" id="ARBA00001947"/>
    </source>
</evidence>
<comment type="cofactor">
    <cofactor evidence="1">
        <name>Zn(2+)</name>
        <dbReference type="ChEBI" id="CHEBI:29105"/>
    </cofactor>
</comment>
<organism evidence="3">
    <name type="scientific">Spironucleus salmonicida</name>
    <dbReference type="NCBI Taxonomy" id="348837"/>
    <lineage>
        <taxon>Eukaryota</taxon>
        <taxon>Metamonada</taxon>
        <taxon>Diplomonadida</taxon>
        <taxon>Hexamitidae</taxon>
        <taxon>Hexamitinae</taxon>
        <taxon>Spironucleus</taxon>
    </lineage>
</organism>
<dbReference type="AlphaFoldDB" id="V6LW84"/>
<dbReference type="EMBL" id="AUWU02000003">
    <property type="protein sequence ID" value="KAH0575353.1"/>
    <property type="molecule type" value="Genomic_DNA"/>
</dbReference>
<evidence type="ECO:0000313" key="5">
    <source>
        <dbReference type="Proteomes" id="UP000018208"/>
    </source>
</evidence>
<dbReference type="PANTHER" id="PTHR12756:SF45">
    <property type="entry name" value="CYTOSOLIC CARBOXYPEPTIDASE NNA1"/>
    <property type="match status" value="1"/>
</dbReference>
<dbReference type="EMBL" id="KI546014">
    <property type="protein sequence ID" value="EST47971.1"/>
    <property type="molecule type" value="Genomic_DNA"/>
</dbReference>